<dbReference type="PATRIC" id="fig|1214101.3.peg.56"/>
<comment type="similarity">
    <text evidence="1">Belongs to the transposase IS21/IS408/IS1162 family.</text>
</comment>
<dbReference type="InterPro" id="IPR054353">
    <property type="entry name" value="IstA-like_C"/>
</dbReference>
<feature type="domain" description="HTH IS21-type" evidence="6">
    <location>
        <begin position="10"/>
        <end position="76"/>
    </location>
</feature>
<keyword evidence="4" id="KW-0233">DNA recombination</keyword>
<dbReference type="GO" id="GO:0015074">
    <property type="term" value="P:DNA integration"/>
    <property type="evidence" value="ECO:0007669"/>
    <property type="project" value="InterPro"/>
</dbReference>
<evidence type="ECO:0000259" key="6">
    <source>
        <dbReference type="PROSITE" id="PS50531"/>
    </source>
</evidence>
<dbReference type="PROSITE" id="PS50994">
    <property type="entry name" value="INTEGRASE"/>
    <property type="match status" value="1"/>
</dbReference>
<dbReference type="GO" id="GO:0006310">
    <property type="term" value="P:DNA recombination"/>
    <property type="evidence" value="ECO:0007669"/>
    <property type="project" value="UniProtKB-KW"/>
</dbReference>
<organism evidence="8 9">
    <name type="scientific">Streptomyces davaonensis (strain DSM 101723 / JCM 4913 / KCC S-0913 / 768)</name>
    <dbReference type="NCBI Taxonomy" id="1214101"/>
    <lineage>
        <taxon>Bacteria</taxon>
        <taxon>Bacillati</taxon>
        <taxon>Actinomycetota</taxon>
        <taxon>Actinomycetes</taxon>
        <taxon>Kitasatosporales</taxon>
        <taxon>Streptomycetaceae</taxon>
        <taxon>Streptomyces</taxon>
    </lineage>
</organism>
<feature type="compositionally biased region" description="Basic and acidic residues" evidence="5">
    <location>
        <begin position="397"/>
        <end position="410"/>
    </location>
</feature>
<keyword evidence="2" id="KW-0815">Transposition</keyword>
<keyword evidence="9" id="KW-1185">Reference proteome</keyword>
<evidence type="ECO:0000313" key="8">
    <source>
        <dbReference type="EMBL" id="CCK24434.1"/>
    </source>
</evidence>
<gene>
    <name evidence="8" type="ORF">BN159_0055</name>
</gene>
<evidence type="ECO:0000256" key="5">
    <source>
        <dbReference type="SAM" id="MobiDB-lite"/>
    </source>
</evidence>
<dbReference type="KEGG" id="sdv:BN159_0055"/>
<dbReference type="InterPro" id="IPR001584">
    <property type="entry name" value="Integrase_cat-core"/>
</dbReference>
<dbReference type="RefSeq" id="WP_015654840.1">
    <property type="nucleotide sequence ID" value="NC_020504.1"/>
</dbReference>
<evidence type="ECO:0000256" key="2">
    <source>
        <dbReference type="ARBA" id="ARBA00022578"/>
    </source>
</evidence>
<evidence type="ECO:0000256" key="4">
    <source>
        <dbReference type="ARBA" id="ARBA00023172"/>
    </source>
</evidence>
<dbReference type="InterPro" id="IPR012337">
    <property type="entry name" value="RNaseH-like_sf"/>
</dbReference>
<evidence type="ECO:0000259" key="7">
    <source>
        <dbReference type="PROSITE" id="PS50994"/>
    </source>
</evidence>
<dbReference type="EMBL" id="HE971709">
    <property type="protein sequence ID" value="CCK24434.1"/>
    <property type="molecule type" value="Genomic_DNA"/>
</dbReference>
<dbReference type="Gene3D" id="3.30.420.10">
    <property type="entry name" value="Ribonuclease H-like superfamily/Ribonuclease H"/>
    <property type="match status" value="1"/>
</dbReference>
<accession>K4QVN1</accession>
<dbReference type="STRING" id="1214101.BN159_0055"/>
<sequence>MVLDPHRWLELRRFRGLYESGAMSLREIAKETGLNRRTVTKYLSGEAPVAPPRRTSEGRQQRRVVDEVAPLIDGMLRSEVLLKASVIHERLASEYGVTINYQRVKIYLQEARPRIAEDLGISPGELAGLHRRFEVVPGAQAQVDWGDEGKILAHVGIPKVYSFHMTLSYSRDPFCCFTTSQDLASFFDCHRQAFAHFGGVPLTIVYDRTKTVVRRHVAPGEAVPLHPEAVAFAGHYDFDIDVLAAYRPTGKGRVERQVLIVRDHVLAGRAFSSIDEMNAAFLAWVPLRRAKVHGTHGEIIGHRAVRDHVALRPLPATPYVVAQRHLRHVGKDCLVAFDANLYSVPARKVRPRQLVEIRATKSQISLHSTVPDAGGESLLAVHPRAAGRGTRVVDEKHWDGLPKGDNRRVTTGDVVPQPRHDRPLGREAGPLQALLNRAAAASVEVGRRPLSVYDELTGTRPFTTNSATKDPS</sequence>
<dbReference type="PROSITE" id="PS50531">
    <property type="entry name" value="HTH_IS21"/>
    <property type="match status" value="1"/>
</dbReference>
<dbReference type="Pfam" id="PF00665">
    <property type="entry name" value="rve"/>
    <property type="match status" value="1"/>
</dbReference>
<dbReference type="InterPro" id="IPR017894">
    <property type="entry name" value="HTH_IS21_transposase_type"/>
</dbReference>
<evidence type="ECO:0000256" key="1">
    <source>
        <dbReference type="ARBA" id="ARBA00009277"/>
    </source>
</evidence>
<keyword evidence="3" id="KW-0238">DNA-binding</keyword>
<protein>
    <submittedName>
        <fullName evidence="8">Putative transposase</fullName>
    </submittedName>
</protein>
<dbReference type="PANTHER" id="PTHR35004">
    <property type="entry name" value="TRANSPOSASE RV3428C-RELATED"/>
    <property type="match status" value="1"/>
</dbReference>
<dbReference type="GO" id="GO:0003677">
    <property type="term" value="F:DNA binding"/>
    <property type="evidence" value="ECO:0007669"/>
    <property type="project" value="UniProtKB-KW"/>
</dbReference>
<dbReference type="PANTHER" id="PTHR35004:SF6">
    <property type="entry name" value="TRANSPOSASE"/>
    <property type="match status" value="1"/>
</dbReference>
<dbReference type="eggNOG" id="COG4584">
    <property type="taxonomic scope" value="Bacteria"/>
</dbReference>
<feature type="region of interest" description="Disordered" evidence="5">
    <location>
        <begin position="397"/>
        <end position="426"/>
    </location>
</feature>
<dbReference type="Pfam" id="PF22483">
    <property type="entry name" value="Mu-transpos_C_2"/>
    <property type="match status" value="1"/>
</dbReference>
<dbReference type="GO" id="GO:0032196">
    <property type="term" value="P:transposition"/>
    <property type="evidence" value="ECO:0007669"/>
    <property type="project" value="UniProtKB-KW"/>
</dbReference>
<evidence type="ECO:0000313" key="9">
    <source>
        <dbReference type="Proteomes" id="UP000008043"/>
    </source>
</evidence>
<dbReference type="AlphaFoldDB" id="K4QVN1"/>
<dbReference type="SUPFAM" id="SSF53098">
    <property type="entry name" value="Ribonuclease H-like"/>
    <property type="match status" value="1"/>
</dbReference>
<reference evidence="8 9" key="1">
    <citation type="journal article" date="2012" name="J. Bacteriol.">
        <title>Genome sequence of the bacterium Streptomyces davawensis JCM 4913 and heterologous production of the unique antibiotic roseoflavin.</title>
        <authorList>
            <person name="Jankowitsch F."/>
            <person name="Schwarz J."/>
            <person name="Ruckert C."/>
            <person name="Gust B."/>
            <person name="Szczepanowski R."/>
            <person name="Blom J."/>
            <person name="Pelzer S."/>
            <person name="Kalinowski J."/>
            <person name="Mack M."/>
        </authorList>
    </citation>
    <scope>NUCLEOTIDE SEQUENCE [LARGE SCALE GENOMIC DNA]</scope>
    <source>
        <strain evidence="9">DSM 101723 / JCM 4913 / KCC S-0913 / 768</strain>
    </source>
</reference>
<dbReference type="NCBIfam" id="NF033546">
    <property type="entry name" value="transpos_IS21"/>
    <property type="match status" value="1"/>
</dbReference>
<dbReference type="InterPro" id="IPR036397">
    <property type="entry name" value="RNaseH_sf"/>
</dbReference>
<name>K4QVN1_STRDJ</name>
<proteinExistence type="inferred from homology"/>
<evidence type="ECO:0000256" key="3">
    <source>
        <dbReference type="ARBA" id="ARBA00023125"/>
    </source>
</evidence>
<feature type="domain" description="Integrase catalytic" evidence="7">
    <location>
        <begin position="133"/>
        <end position="323"/>
    </location>
</feature>
<dbReference type="Proteomes" id="UP000008043">
    <property type="component" value="Chromosome"/>
</dbReference>
<dbReference type="HOGENOM" id="CLU_020626_1_1_11"/>